<evidence type="ECO:0000313" key="1">
    <source>
        <dbReference type="EMBL" id="CAB4126931.1"/>
    </source>
</evidence>
<organism evidence="1">
    <name type="scientific">uncultured Caudovirales phage</name>
    <dbReference type="NCBI Taxonomy" id="2100421"/>
    <lineage>
        <taxon>Viruses</taxon>
        <taxon>Duplodnaviria</taxon>
        <taxon>Heunggongvirae</taxon>
        <taxon>Uroviricota</taxon>
        <taxon>Caudoviricetes</taxon>
        <taxon>Peduoviridae</taxon>
        <taxon>Maltschvirus</taxon>
        <taxon>Maltschvirus maltsch</taxon>
    </lineage>
</organism>
<accession>A0A6J5KY13</accession>
<gene>
    <name evidence="1" type="ORF">UFOVP84_35</name>
</gene>
<sequence length="837" mass="87719">MPAKLSSSQRTAITPEAKLSQGVLVNTDLSKMGAGLTRGPKQSAGNNNAPWTNSWPATGATLDIDFVNNKGFVRGIGQGGAFDAITYTRASNGTYVGSDGLLKGSGSDKGALGLNLLTFPQNFENAIWSKNTAVTVIANATIAPDGTNTADKLIATNVNTQHSISPADVNLGTCTRSVYMKAGEAMFGTISAYYGSLLGYAGATFNLLLGTILVTTVGDSATITSVGNGWYRCTLTTTKTGTTGFGGCQIRPSNGSSDISTTYTGDGTSGIFIWGAQLELGSSATTYFPTNINTPRIDWASTAQLPQNYLYYTDDFRNTTDAGSIRYWAYTAVTVTANSTTAPDGTSTADTIIGTNSTTAHYIGTNFTSNPFYIPLQAGTWTLSFYLKSAGRQYIQLGATNSGITSCYANFDIINGVAGTLTSGCTSSISNSGLPSGWYRCSLTFTATITSSGPLLFICHIDSNTAAYGANSTCNGVDGVYAWGSQFELGSSPSTFKANTGLFSPSNTPLLPTTTANGYLNESASANALLWCRDATNAEWVSTNVTTLKDQIGIDGVASACSSLTSTNANGTCIQTVTSASAVKTSSVYLKRITGTGTIQVTMDGTTWSTVDLSNGIWNRIVISATLANPVIGIKIVTSGDAVALDYGQIEASYVATSPILTTTASATRAQDVSNMKGVNFNSWFNQTKGTLYCNFVRYNQEGVSNTAGAILSIDDGGTTFGTGQIMLGSPSAFEFGVRANYAGGNINSFFTSNSIQRKKTTLVACYSVTKALNAINGLSGFNSYYNLNYTFLKSIQLGIGMSGNTFVSFNGTISRIIYVPYEIPLEGLKNMTAGNT</sequence>
<reference evidence="1" key="1">
    <citation type="submission" date="2020-04" db="EMBL/GenBank/DDBJ databases">
        <authorList>
            <person name="Chiriac C."/>
            <person name="Salcher M."/>
            <person name="Ghai R."/>
            <person name="Kavagutti S V."/>
        </authorList>
    </citation>
    <scope>NUCLEOTIDE SEQUENCE</scope>
</reference>
<dbReference type="EMBL" id="LR796208">
    <property type="protein sequence ID" value="CAB4126931.1"/>
    <property type="molecule type" value="Genomic_DNA"/>
</dbReference>
<protein>
    <submittedName>
        <fullName evidence="1">Uncharacterized protein</fullName>
    </submittedName>
</protein>
<name>A0A6J5KY13_9CAUD</name>
<proteinExistence type="predicted"/>